<reference evidence="1 2" key="1">
    <citation type="submission" date="2020-07" db="EMBL/GenBank/DDBJ databases">
        <title>Spirosoma foliorum sp. nov., isolated from the leaves on the Nejang mountain Korea, Republic of.</title>
        <authorList>
            <person name="Ho H."/>
            <person name="Lee Y.-J."/>
            <person name="Nurcahyanto D.-A."/>
            <person name="Kim S.-G."/>
        </authorList>
    </citation>
    <scope>NUCLEOTIDE SEQUENCE [LARGE SCALE GENOMIC DNA]</scope>
    <source>
        <strain evidence="1 2">PL0136</strain>
    </source>
</reference>
<dbReference type="RefSeq" id="WP_182464050.1">
    <property type="nucleotide sequence ID" value="NZ_CP059732.1"/>
</dbReference>
<proteinExistence type="predicted"/>
<evidence type="ECO:0000313" key="1">
    <source>
        <dbReference type="EMBL" id="QMW06654.1"/>
    </source>
</evidence>
<gene>
    <name evidence="1" type="ORF">H3H32_18070</name>
</gene>
<protein>
    <submittedName>
        <fullName evidence="1">Uncharacterized protein</fullName>
    </submittedName>
</protein>
<accession>A0A7G5H6B2</accession>
<dbReference type="KEGG" id="sfol:H3H32_18070"/>
<dbReference type="EMBL" id="CP059732">
    <property type="protein sequence ID" value="QMW06654.1"/>
    <property type="molecule type" value="Genomic_DNA"/>
</dbReference>
<organism evidence="1 2">
    <name type="scientific">Spirosoma foliorum</name>
    <dbReference type="NCBI Taxonomy" id="2710596"/>
    <lineage>
        <taxon>Bacteria</taxon>
        <taxon>Pseudomonadati</taxon>
        <taxon>Bacteroidota</taxon>
        <taxon>Cytophagia</taxon>
        <taxon>Cytophagales</taxon>
        <taxon>Cytophagaceae</taxon>
        <taxon>Spirosoma</taxon>
    </lineage>
</organism>
<name>A0A7G5H6B2_9BACT</name>
<dbReference type="AlphaFoldDB" id="A0A7G5H6B2"/>
<dbReference type="Proteomes" id="UP000515369">
    <property type="component" value="Chromosome"/>
</dbReference>
<evidence type="ECO:0000313" key="2">
    <source>
        <dbReference type="Proteomes" id="UP000515369"/>
    </source>
</evidence>
<keyword evidence="2" id="KW-1185">Reference proteome</keyword>
<sequence length="139" mass="16036">MKNIRFRPVIRICPFKQTIPLTAFQHIEYGLQVQNGYIYPPTHYFAMQLFNNQSSQPSFEYRLMNGIRKAIPQVVPFIEVDDSDHVGIIITLWDEQTDITIHYKLLDSDIQACAPEDQSAYIATIVKDLKAIYTAKKAV</sequence>